<feature type="region of interest" description="Disordered" evidence="1">
    <location>
        <begin position="249"/>
        <end position="277"/>
    </location>
</feature>
<dbReference type="EMBL" id="CP053084">
    <property type="protein sequence ID" value="QJR29892.1"/>
    <property type="molecule type" value="Genomic_DNA"/>
</dbReference>
<evidence type="ECO:0000313" key="2">
    <source>
        <dbReference type="EMBL" id="QJR29892.1"/>
    </source>
</evidence>
<protein>
    <submittedName>
        <fullName evidence="2">Uncharacterized protein</fullName>
    </submittedName>
</protein>
<name>A0ABX6N665_9BURK</name>
<evidence type="ECO:0000256" key="1">
    <source>
        <dbReference type="SAM" id="MobiDB-lite"/>
    </source>
</evidence>
<sequence>MSNSVIQLSVQTDHSDAAGGLLAPISRATIEFFDTFESSSGSSNIAFSSFDGLDPKEFSSAPSLGFGELRCISQACVSDVSVFESSSSLASVDPALLANADTAGILNTMNEQASFEALNAELLSAMPRVKHALGGELSYSELTQLIADIQAQVLDLNALSQDMFGELSSEVGNAVHEVAEFDTDSLLASMQIDSGLFAQPELAGNAHSLAFAATLDGLFTSPEAFPLTLDFSSPNSIQEASELFASAGGTSSISSTASSSDTDSGLSSGAAGSSDLS</sequence>
<organism evidence="2 3">
    <name type="scientific">Limnobacter profundi</name>
    <dbReference type="NCBI Taxonomy" id="2732163"/>
    <lineage>
        <taxon>Bacteria</taxon>
        <taxon>Pseudomonadati</taxon>
        <taxon>Pseudomonadota</taxon>
        <taxon>Betaproteobacteria</taxon>
        <taxon>Burkholderiales</taxon>
        <taxon>Burkholderiaceae</taxon>
        <taxon>Limnobacter</taxon>
    </lineage>
</organism>
<gene>
    <name evidence="2" type="ORF">HKT17_09295</name>
</gene>
<evidence type="ECO:0000313" key="3">
    <source>
        <dbReference type="Proteomes" id="UP000501130"/>
    </source>
</evidence>
<keyword evidence="3" id="KW-1185">Reference proteome</keyword>
<reference evidence="2 3" key="1">
    <citation type="submission" date="2020-05" db="EMBL/GenBank/DDBJ databases">
        <title>Compete genome of Limnobacter sp. SAORIC-580.</title>
        <authorList>
            <person name="Song J."/>
            <person name="Cho J.-C."/>
        </authorList>
    </citation>
    <scope>NUCLEOTIDE SEQUENCE [LARGE SCALE GENOMIC DNA]</scope>
    <source>
        <strain evidence="2 3">SAORIC-580</strain>
    </source>
</reference>
<accession>A0ABX6N665</accession>
<proteinExistence type="predicted"/>
<dbReference type="Proteomes" id="UP000501130">
    <property type="component" value="Chromosome"/>
</dbReference>